<sequence>MAPSITDMVAAARRPADAVLDHVGSGSQIVVNSSNGDPATVLDALEAGGDRLDGVRLHQMLAPRPRASIDGKIPGLRHVSWFLSPATREAFRAGHCDLVPNNFSDVPRLMRRSVRPDLVIASVSPPDRHGWFSLGTDATYTAAFIGEVPFFVEVNAQMPRTFGGNQLHVSDVVGWCEADRAMAELPPPVATDRDRAIAALVAERIPDGATLQIGIGAVPDMVLASLHDHRELGVHSEVFGTGFVDLVEAGVVTGTRKATHRSKIVTTAALGTQRLFDFVADNAGVEFHPVDHTNDPWNIAREPLIRSVNATLEVDFLGQCASESLGSQYFSSSGGQPDFARGAIMSEHGAAFIVLHSATHDDTVSRIVPQLQPGAAVTTFKNIVDHVVTEYGVAELRGASIAERTARLIAIAHPHFRDELTAQARTLGYL</sequence>
<dbReference type="PANTHER" id="PTHR21432">
    <property type="entry name" value="ACETYL-COA HYDROLASE-RELATED"/>
    <property type="match status" value="1"/>
</dbReference>
<dbReference type="Gene3D" id="3.40.1080.20">
    <property type="entry name" value="Acetyl-CoA hydrolase/transferase C-terminal domain"/>
    <property type="match status" value="1"/>
</dbReference>
<dbReference type="GO" id="GO:0016787">
    <property type="term" value="F:hydrolase activity"/>
    <property type="evidence" value="ECO:0007669"/>
    <property type="project" value="UniProtKB-KW"/>
</dbReference>
<evidence type="ECO:0000259" key="4">
    <source>
        <dbReference type="Pfam" id="PF13336"/>
    </source>
</evidence>
<comment type="similarity">
    <text evidence="1">Belongs to the acetyl-CoA hydrolase/transferase family.</text>
</comment>
<proteinExistence type="inferred from homology"/>
<evidence type="ECO:0000259" key="3">
    <source>
        <dbReference type="Pfam" id="PF02550"/>
    </source>
</evidence>
<feature type="domain" description="Acetyl-CoA hydrolase/transferase C-terminal" evidence="4">
    <location>
        <begin position="271"/>
        <end position="424"/>
    </location>
</feature>
<dbReference type="InterPro" id="IPR003702">
    <property type="entry name" value="ActCoA_hydro_N"/>
</dbReference>
<reference evidence="6" key="1">
    <citation type="journal article" date="2019" name="Int. J. Syst. Evol. Microbiol.">
        <title>The Global Catalogue of Microorganisms (GCM) 10K type strain sequencing project: providing services to taxonomists for standard genome sequencing and annotation.</title>
        <authorList>
            <consortium name="The Broad Institute Genomics Platform"/>
            <consortium name="The Broad Institute Genome Sequencing Center for Infectious Disease"/>
            <person name="Wu L."/>
            <person name="Ma J."/>
        </authorList>
    </citation>
    <scope>NUCLEOTIDE SEQUENCE [LARGE SCALE GENOMIC DNA]</scope>
    <source>
        <strain evidence="6">JCM 17983</strain>
    </source>
</reference>
<dbReference type="SUPFAM" id="SSF100950">
    <property type="entry name" value="NagB/RpiA/CoA transferase-like"/>
    <property type="match status" value="2"/>
</dbReference>
<protein>
    <submittedName>
        <fullName evidence="5">Acetyl-CoA hydrolase/transferase C-terminal domain-containing protein</fullName>
    </submittedName>
</protein>
<organism evidence="5 6">
    <name type="scientific">Actinomycetospora straminea</name>
    <dbReference type="NCBI Taxonomy" id="663607"/>
    <lineage>
        <taxon>Bacteria</taxon>
        <taxon>Bacillati</taxon>
        <taxon>Actinomycetota</taxon>
        <taxon>Actinomycetes</taxon>
        <taxon>Pseudonocardiales</taxon>
        <taxon>Pseudonocardiaceae</taxon>
        <taxon>Actinomycetospora</taxon>
    </lineage>
</organism>
<evidence type="ECO:0000256" key="1">
    <source>
        <dbReference type="ARBA" id="ARBA00009632"/>
    </source>
</evidence>
<dbReference type="EMBL" id="BAABHQ010000025">
    <property type="protein sequence ID" value="GAA4894018.1"/>
    <property type="molecule type" value="Genomic_DNA"/>
</dbReference>
<dbReference type="Gene3D" id="3.30.750.70">
    <property type="entry name" value="4-hydroxybutyrate coenzyme like domains"/>
    <property type="match status" value="1"/>
</dbReference>
<accession>A0ABP9F7Y3</accession>
<feature type="domain" description="Acetyl-CoA hydrolase/transferase N-terminal" evidence="3">
    <location>
        <begin position="76"/>
        <end position="179"/>
    </location>
</feature>
<evidence type="ECO:0000313" key="5">
    <source>
        <dbReference type="EMBL" id="GAA4894018.1"/>
    </source>
</evidence>
<dbReference type="InterPro" id="IPR046433">
    <property type="entry name" value="ActCoA_hydro"/>
</dbReference>
<dbReference type="InterPro" id="IPR026888">
    <property type="entry name" value="AcetylCoA_hyd_C"/>
</dbReference>
<dbReference type="Pfam" id="PF13336">
    <property type="entry name" value="AcetylCoA_hyd_C"/>
    <property type="match status" value="1"/>
</dbReference>
<keyword evidence="2" id="KW-0808">Transferase</keyword>
<dbReference type="RefSeq" id="WP_274230250.1">
    <property type="nucleotide sequence ID" value="NZ_BAABHQ010000025.1"/>
</dbReference>
<keyword evidence="5" id="KW-0378">Hydrolase</keyword>
<dbReference type="Pfam" id="PF02550">
    <property type="entry name" value="AcetylCoA_hydro"/>
    <property type="match status" value="1"/>
</dbReference>
<dbReference type="Gene3D" id="3.40.1080.10">
    <property type="entry name" value="Glutaconate Coenzyme A-transferase"/>
    <property type="match status" value="1"/>
</dbReference>
<evidence type="ECO:0000313" key="6">
    <source>
        <dbReference type="Proteomes" id="UP001500457"/>
    </source>
</evidence>
<evidence type="ECO:0000256" key="2">
    <source>
        <dbReference type="ARBA" id="ARBA00022679"/>
    </source>
</evidence>
<keyword evidence="6" id="KW-1185">Reference proteome</keyword>
<dbReference type="PANTHER" id="PTHR21432:SF20">
    <property type="entry name" value="ACETYL-COA HYDROLASE"/>
    <property type="match status" value="1"/>
</dbReference>
<dbReference type="InterPro" id="IPR038460">
    <property type="entry name" value="AcetylCoA_hyd_C_sf"/>
</dbReference>
<dbReference type="Proteomes" id="UP001500457">
    <property type="component" value="Unassembled WGS sequence"/>
</dbReference>
<comment type="caution">
    <text evidence="5">The sequence shown here is derived from an EMBL/GenBank/DDBJ whole genome shotgun (WGS) entry which is preliminary data.</text>
</comment>
<dbReference type="InterPro" id="IPR037171">
    <property type="entry name" value="NagB/RpiA_transferase-like"/>
</dbReference>
<name>A0ABP9F7Y3_9PSEU</name>
<gene>
    <name evidence="5" type="ORF">GCM10023203_55260</name>
</gene>